<dbReference type="Gene3D" id="1.10.10.10">
    <property type="entry name" value="Winged helix-like DNA-binding domain superfamily/Winged helix DNA-binding domain"/>
    <property type="match status" value="1"/>
</dbReference>
<evidence type="ECO:0000256" key="3">
    <source>
        <dbReference type="ARBA" id="ARBA00023163"/>
    </source>
</evidence>
<keyword evidence="6" id="KW-1185">Reference proteome</keyword>
<keyword evidence="3" id="KW-0804">Transcription</keyword>
<dbReference type="PANTHER" id="PTHR33164">
    <property type="entry name" value="TRANSCRIPTIONAL REGULATOR, MARR FAMILY"/>
    <property type="match status" value="1"/>
</dbReference>
<dbReference type="InterPro" id="IPR036390">
    <property type="entry name" value="WH_DNA-bd_sf"/>
</dbReference>
<comment type="caution">
    <text evidence="5">The sequence shown here is derived from an EMBL/GenBank/DDBJ whole genome shotgun (WGS) entry which is preliminary data.</text>
</comment>
<dbReference type="SUPFAM" id="SSF46785">
    <property type="entry name" value="Winged helix' DNA-binding domain"/>
    <property type="match status" value="1"/>
</dbReference>
<dbReference type="PROSITE" id="PS01117">
    <property type="entry name" value="HTH_MARR_1"/>
    <property type="match status" value="1"/>
</dbReference>
<accession>A0A560WDF8</accession>
<evidence type="ECO:0000256" key="1">
    <source>
        <dbReference type="ARBA" id="ARBA00023015"/>
    </source>
</evidence>
<keyword evidence="2" id="KW-0238">DNA-binding</keyword>
<dbReference type="PRINTS" id="PR00598">
    <property type="entry name" value="HTHMARR"/>
</dbReference>
<dbReference type="PANTHER" id="PTHR33164:SF104">
    <property type="entry name" value="TRANSCRIPTIONAL REGULATORY PROTEIN"/>
    <property type="match status" value="1"/>
</dbReference>
<evidence type="ECO:0000256" key="2">
    <source>
        <dbReference type="ARBA" id="ARBA00023125"/>
    </source>
</evidence>
<dbReference type="Proteomes" id="UP000315628">
    <property type="component" value="Unassembled WGS sequence"/>
</dbReference>
<dbReference type="GO" id="GO:0003677">
    <property type="term" value="F:DNA binding"/>
    <property type="evidence" value="ECO:0007669"/>
    <property type="project" value="UniProtKB-KW"/>
</dbReference>
<dbReference type="InterPro" id="IPR036388">
    <property type="entry name" value="WH-like_DNA-bd_sf"/>
</dbReference>
<dbReference type="OrthoDB" id="3237509at2"/>
<dbReference type="EMBL" id="VIUW01000002">
    <property type="protein sequence ID" value="TWD15616.1"/>
    <property type="molecule type" value="Genomic_DNA"/>
</dbReference>
<dbReference type="RefSeq" id="WP_144856471.1">
    <property type="nucleotide sequence ID" value="NZ_BAAAYT010000001.1"/>
</dbReference>
<sequence>MVISVGEPRDDVDEVVAAWRRERPDLDPDPMQVMSRISRLGRRLHQQRSRTFAEHDLDGWEFDVLSTLRRTGPPYTLSPGELVRATLVTSGTMTNRIDRLVARGWVARSPSPTDRRGVLVTLTDDGRQVVDAALSDLLDREREILAILSGEDQAGLARLLRRVLAPLEPDQK</sequence>
<dbReference type="InterPro" id="IPR023187">
    <property type="entry name" value="Tscrpt_reg_MarR-type_CS"/>
</dbReference>
<gene>
    <name evidence="5" type="ORF">FB557_1136</name>
</gene>
<proteinExistence type="predicted"/>
<organism evidence="5 6">
    <name type="scientific">Marihabitans asiaticum</name>
    <dbReference type="NCBI Taxonomy" id="415218"/>
    <lineage>
        <taxon>Bacteria</taxon>
        <taxon>Bacillati</taxon>
        <taxon>Actinomycetota</taxon>
        <taxon>Actinomycetes</taxon>
        <taxon>Micrococcales</taxon>
        <taxon>Intrasporangiaceae</taxon>
        <taxon>Marihabitans</taxon>
    </lineage>
</organism>
<dbReference type="GO" id="GO:0006950">
    <property type="term" value="P:response to stress"/>
    <property type="evidence" value="ECO:0007669"/>
    <property type="project" value="TreeGrafter"/>
</dbReference>
<dbReference type="InterPro" id="IPR000835">
    <property type="entry name" value="HTH_MarR-typ"/>
</dbReference>
<evidence type="ECO:0000313" key="5">
    <source>
        <dbReference type="EMBL" id="TWD15616.1"/>
    </source>
</evidence>
<feature type="domain" description="HTH marR-type" evidence="4">
    <location>
        <begin position="30"/>
        <end position="165"/>
    </location>
</feature>
<dbReference type="PROSITE" id="PS50995">
    <property type="entry name" value="HTH_MARR_2"/>
    <property type="match status" value="1"/>
</dbReference>
<dbReference type="AlphaFoldDB" id="A0A560WDF8"/>
<evidence type="ECO:0000259" key="4">
    <source>
        <dbReference type="PROSITE" id="PS50995"/>
    </source>
</evidence>
<protein>
    <submittedName>
        <fullName evidence="5">MarR family transcriptional regulator</fullName>
    </submittedName>
</protein>
<dbReference type="GO" id="GO:0003700">
    <property type="term" value="F:DNA-binding transcription factor activity"/>
    <property type="evidence" value="ECO:0007669"/>
    <property type="project" value="InterPro"/>
</dbReference>
<keyword evidence="1" id="KW-0805">Transcription regulation</keyword>
<dbReference type="Pfam" id="PF12802">
    <property type="entry name" value="MarR_2"/>
    <property type="match status" value="1"/>
</dbReference>
<dbReference type="SMART" id="SM00347">
    <property type="entry name" value="HTH_MARR"/>
    <property type="match status" value="1"/>
</dbReference>
<evidence type="ECO:0000313" key="6">
    <source>
        <dbReference type="Proteomes" id="UP000315628"/>
    </source>
</evidence>
<name>A0A560WDF8_9MICO</name>
<dbReference type="InterPro" id="IPR039422">
    <property type="entry name" value="MarR/SlyA-like"/>
</dbReference>
<reference evidence="5 6" key="1">
    <citation type="submission" date="2019-06" db="EMBL/GenBank/DDBJ databases">
        <title>Sequencing the genomes of 1000 actinobacteria strains.</title>
        <authorList>
            <person name="Klenk H.-P."/>
        </authorList>
    </citation>
    <scope>NUCLEOTIDE SEQUENCE [LARGE SCALE GENOMIC DNA]</scope>
    <source>
        <strain evidence="5 6">DSM 18935</strain>
    </source>
</reference>